<evidence type="ECO:0000256" key="4">
    <source>
        <dbReference type="ARBA" id="ARBA00022692"/>
    </source>
</evidence>
<feature type="transmembrane region" description="Helical" evidence="8">
    <location>
        <begin position="359"/>
        <end position="380"/>
    </location>
</feature>
<dbReference type="EMBL" id="VRMN01000001">
    <property type="protein sequence ID" value="KAA8497952.1"/>
    <property type="molecule type" value="Genomic_DNA"/>
</dbReference>
<dbReference type="InterPro" id="IPR036259">
    <property type="entry name" value="MFS_trans_sf"/>
</dbReference>
<keyword evidence="10" id="KW-1185">Reference proteome</keyword>
<dbReference type="GO" id="GO:0016020">
    <property type="term" value="C:membrane"/>
    <property type="evidence" value="ECO:0007669"/>
    <property type="project" value="UniProtKB-SubCell"/>
</dbReference>
<dbReference type="SUPFAM" id="SSF103473">
    <property type="entry name" value="MFS general substrate transporter"/>
    <property type="match status" value="1"/>
</dbReference>
<evidence type="ECO:0000313" key="9">
    <source>
        <dbReference type="EMBL" id="KAA8497952.1"/>
    </source>
</evidence>
<organism evidence="9 10">
    <name type="scientific">Porphyridium purpureum</name>
    <name type="common">Red alga</name>
    <name type="synonym">Porphyridium cruentum</name>
    <dbReference type="NCBI Taxonomy" id="35688"/>
    <lineage>
        <taxon>Eukaryota</taxon>
        <taxon>Rhodophyta</taxon>
        <taxon>Bangiophyceae</taxon>
        <taxon>Porphyridiales</taxon>
        <taxon>Porphyridiaceae</taxon>
        <taxon>Porphyridium</taxon>
    </lineage>
</organism>
<sequence>MNRQNRTVHRLDMYYTHTCHPFRVSSVKINHALASTLLHWTRFGIRPSGVMIPNGSPSAQAQRLLLFGVLLSVFCFAGTVFGWAPLQLMLLEEGQYDELCRNSARHGVEQESLAAPSYCADQLSRMHFIYTLGSFALSAVSLPAGLLLDAVGPKLTLCMSAALQVAGLVLLAYSDSLAFDAFVPAILLVACSGLLVMLASFPVSFLFRDYQPMILAAISCLFDASSLIFALAYHLRSLGRKRLLLLYAGFAAILYACLVALWHVVGEDVLSNATSASPRTQDEEQRQEKQEDRPAASFLDRLSLERQLSLRDRTVLGQLASTDFAVILVFSCCQMLRCIIYIGMCDQVLHFYHDDARTGYFYSSLFGWILPVGIVFIPLIDFTVRRFGLIFSLQMTNVLGLVYGLMTLIPVLAVQVPVFIVFTCFRAFLYGVMSTFNAWVFGYRTIGRMTGFVFSISAIVSLLQYPLVSMVNYRYGGNPFWVCLFLALVCLPLIVMIATYGKRHHIVQVTERAEVHFDDASTQPLLK</sequence>
<feature type="transmembrane region" description="Helical" evidence="8">
    <location>
        <begin position="445"/>
        <end position="467"/>
    </location>
</feature>
<keyword evidence="5 8" id="KW-1133">Transmembrane helix</keyword>
<evidence type="ECO:0000256" key="6">
    <source>
        <dbReference type="ARBA" id="ARBA00023136"/>
    </source>
</evidence>
<gene>
    <name evidence="9" type="ORF">FVE85_5537</name>
</gene>
<evidence type="ECO:0000256" key="8">
    <source>
        <dbReference type="SAM" id="Phobius"/>
    </source>
</evidence>
<evidence type="ECO:0000256" key="1">
    <source>
        <dbReference type="ARBA" id="ARBA00004141"/>
    </source>
</evidence>
<comment type="similarity">
    <text evidence="2">Belongs to the SLC43A transporter (TC 2.A.1.44) family.</text>
</comment>
<evidence type="ECO:0000256" key="2">
    <source>
        <dbReference type="ARBA" id="ARBA00006595"/>
    </source>
</evidence>
<feature type="transmembrane region" description="Helical" evidence="8">
    <location>
        <begin position="479"/>
        <end position="500"/>
    </location>
</feature>
<dbReference type="CDD" id="cd06174">
    <property type="entry name" value="MFS"/>
    <property type="match status" value="1"/>
</dbReference>
<dbReference type="Pfam" id="PF07690">
    <property type="entry name" value="MFS_1"/>
    <property type="match status" value="1"/>
</dbReference>
<dbReference type="InterPro" id="IPR052599">
    <property type="entry name" value="SLC43A_AATransporter"/>
</dbReference>
<feature type="transmembrane region" description="Helical" evidence="8">
    <location>
        <begin position="128"/>
        <end position="148"/>
    </location>
</feature>
<keyword evidence="3" id="KW-0813">Transport</keyword>
<feature type="region of interest" description="Disordered" evidence="7">
    <location>
        <begin position="275"/>
        <end position="295"/>
    </location>
</feature>
<feature type="transmembrane region" description="Helical" evidence="8">
    <location>
        <begin position="214"/>
        <end position="233"/>
    </location>
</feature>
<feature type="transmembrane region" description="Helical" evidence="8">
    <location>
        <begin position="324"/>
        <end position="344"/>
    </location>
</feature>
<dbReference type="GO" id="GO:0022857">
    <property type="term" value="F:transmembrane transporter activity"/>
    <property type="evidence" value="ECO:0007669"/>
    <property type="project" value="InterPro"/>
</dbReference>
<feature type="transmembrane region" description="Helical" evidence="8">
    <location>
        <begin position="155"/>
        <end position="173"/>
    </location>
</feature>
<feature type="transmembrane region" description="Helical" evidence="8">
    <location>
        <begin position="412"/>
        <end position="433"/>
    </location>
</feature>
<keyword evidence="4 8" id="KW-0812">Transmembrane</keyword>
<comment type="subcellular location">
    <subcellularLocation>
        <location evidence="1">Membrane</location>
        <topology evidence="1">Multi-pass membrane protein</topology>
    </subcellularLocation>
</comment>
<proteinExistence type="inferred from homology"/>
<dbReference type="PANTHER" id="PTHR20772">
    <property type="entry name" value="PROTEIN FMP42"/>
    <property type="match status" value="1"/>
</dbReference>
<comment type="caution">
    <text evidence="9">The sequence shown here is derived from an EMBL/GenBank/DDBJ whole genome shotgun (WGS) entry which is preliminary data.</text>
</comment>
<name>A0A5J4Z473_PORPP</name>
<evidence type="ECO:0000313" key="10">
    <source>
        <dbReference type="Proteomes" id="UP000324585"/>
    </source>
</evidence>
<dbReference type="InterPro" id="IPR011701">
    <property type="entry name" value="MFS"/>
</dbReference>
<dbReference type="OrthoDB" id="330047at2759"/>
<feature type="transmembrane region" description="Helical" evidence="8">
    <location>
        <begin position="387"/>
        <end position="406"/>
    </location>
</feature>
<dbReference type="Gene3D" id="1.20.1250.20">
    <property type="entry name" value="MFS general substrate transporter like domains"/>
    <property type="match status" value="1"/>
</dbReference>
<feature type="transmembrane region" description="Helical" evidence="8">
    <location>
        <begin position="245"/>
        <end position="265"/>
    </location>
</feature>
<dbReference type="AlphaFoldDB" id="A0A5J4Z473"/>
<keyword evidence="6 8" id="KW-0472">Membrane</keyword>
<dbReference type="PANTHER" id="PTHR20772:SF2">
    <property type="entry name" value="PROTEIN FMP42"/>
    <property type="match status" value="1"/>
</dbReference>
<evidence type="ECO:0000256" key="5">
    <source>
        <dbReference type="ARBA" id="ARBA00022989"/>
    </source>
</evidence>
<accession>A0A5J4Z473</accession>
<protein>
    <submittedName>
        <fullName evidence="9">Protein FMP42</fullName>
    </submittedName>
</protein>
<dbReference type="Proteomes" id="UP000324585">
    <property type="component" value="Unassembled WGS sequence"/>
</dbReference>
<reference evidence="10" key="1">
    <citation type="journal article" date="2019" name="Nat. Commun.">
        <title>Expansion of phycobilisome linker gene families in mesophilic red algae.</title>
        <authorList>
            <person name="Lee J."/>
            <person name="Kim D."/>
            <person name="Bhattacharya D."/>
            <person name="Yoon H.S."/>
        </authorList>
    </citation>
    <scope>NUCLEOTIDE SEQUENCE [LARGE SCALE GENOMIC DNA]</scope>
    <source>
        <strain evidence="10">CCMP 1328</strain>
    </source>
</reference>
<dbReference type="OMA" id="IQMLRLN"/>
<evidence type="ECO:0000256" key="7">
    <source>
        <dbReference type="SAM" id="MobiDB-lite"/>
    </source>
</evidence>
<feature type="compositionally biased region" description="Basic and acidic residues" evidence="7">
    <location>
        <begin position="280"/>
        <end position="294"/>
    </location>
</feature>
<feature type="transmembrane region" description="Helical" evidence="8">
    <location>
        <begin position="64"/>
        <end position="84"/>
    </location>
</feature>
<feature type="transmembrane region" description="Helical" evidence="8">
    <location>
        <begin position="185"/>
        <end position="207"/>
    </location>
</feature>
<evidence type="ECO:0000256" key="3">
    <source>
        <dbReference type="ARBA" id="ARBA00022448"/>
    </source>
</evidence>